<name>A0A2H4YEQ2_9CAUD</name>
<sequence>MYPFENGDRVEVELVSGIFGNVQKFKCTVVGLGTNHEIPFLGYGFIVKVDPGQDWEDITGFGSDYTISYSRYMTELL</sequence>
<organism evidence="1 2">
    <name type="scientific">Aeromonas phage Ah1</name>
    <dbReference type="NCBI Taxonomy" id="2053701"/>
    <lineage>
        <taxon>Viruses</taxon>
        <taxon>Duplodnaviria</taxon>
        <taxon>Heunggongvirae</taxon>
        <taxon>Uroviricota</taxon>
        <taxon>Caudoviricetes</taxon>
        <taxon>Pantevenvirales</taxon>
        <taxon>Straboviridae</taxon>
        <taxon>Cinqassovirus</taxon>
        <taxon>Cinqassovirus ah1</taxon>
    </lineage>
</organism>
<accession>A0A2H4YEQ2</accession>
<dbReference type="Proteomes" id="UP000240934">
    <property type="component" value="Segment"/>
</dbReference>
<evidence type="ECO:0000313" key="1">
    <source>
        <dbReference type="EMBL" id="AUE22657.1"/>
    </source>
</evidence>
<dbReference type="EMBL" id="MG250483">
    <property type="protein sequence ID" value="AUE22657.1"/>
    <property type="molecule type" value="Genomic_DNA"/>
</dbReference>
<protein>
    <submittedName>
        <fullName evidence="1">Uncharacterized protein</fullName>
    </submittedName>
</protein>
<gene>
    <name evidence="1" type="ORF">Ah1_00116</name>
</gene>
<keyword evidence="2" id="KW-1185">Reference proteome</keyword>
<evidence type="ECO:0000313" key="2">
    <source>
        <dbReference type="Proteomes" id="UP000240934"/>
    </source>
</evidence>
<proteinExistence type="predicted"/>
<reference evidence="1 2" key="1">
    <citation type="submission" date="2017-10" db="EMBL/GenBank/DDBJ databases">
        <title>Antibacterial composition for extension of chilled fish shelf life and decreasing of risk of food-borne infections, bacteriophage strains for its preparation.</title>
        <authorList>
            <person name="Zulkarneev E.R."/>
            <person name="Aleshkin A.V."/>
            <person name="Rubalsky O.V."/>
            <person name="Kiseleva I.A."/>
            <person name="Rubalskii E.O."/>
            <person name="Lebedev S.N."/>
        </authorList>
    </citation>
    <scope>NUCLEOTIDE SEQUENCE [LARGE SCALE GENOMIC DNA]</scope>
</reference>